<protein>
    <recommendedName>
        <fullName evidence="3">Lipoprotein</fullName>
    </recommendedName>
</protein>
<sequence>MNKYLTTLLLVLGACDTGDDGNSAALLLLAGNQSLNSSIEQPADNTATMILGGTTYTIDQVYNCTDGAQGIIMDRSGATNTPTLNIHNIDFTKSSGILLGPAGWVLDIDVPTGVYGPSQNCTAILHQNDAVYDLEVLNCPLSGVYGSTPNPATTTVSFRVRCVKD</sequence>
<evidence type="ECO:0000313" key="1">
    <source>
        <dbReference type="EMBL" id="KAB2929420.1"/>
    </source>
</evidence>
<name>A0A833GY31_9LEPT</name>
<dbReference type="PROSITE" id="PS51257">
    <property type="entry name" value="PROKAR_LIPOPROTEIN"/>
    <property type="match status" value="1"/>
</dbReference>
<evidence type="ECO:0008006" key="3">
    <source>
        <dbReference type="Google" id="ProtNLM"/>
    </source>
</evidence>
<proteinExistence type="predicted"/>
<organism evidence="1 2">
    <name type="scientific">Leptonema illini</name>
    <dbReference type="NCBI Taxonomy" id="183"/>
    <lineage>
        <taxon>Bacteria</taxon>
        <taxon>Pseudomonadati</taxon>
        <taxon>Spirochaetota</taxon>
        <taxon>Spirochaetia</taxon>
        <taxon>Leptospirales</taxon>
        <taxon>Leptospiraceae</taxon>
        <taxon>Leptonema</taxon>
    </lineage>
</organism>
<dbReference type="EMBL" id="WBUI01000031">
    <property type="protein sequence ID" value="KAB2929420.1"/>
    <property type="molecule type" value="Genomic_DNA"/>
</dbReference>
<reference evidence="1 2" key="1">
    <citation type="submission" date="2019-10" db="EMBL/GenBank/DDBJ databases">
        <title>Extracellular Electron Transfer in a Candidatus Methanoperedens spp. Enrichment Culture.</title>
        <authorList>
            <person name="Berger S."/>
            <person name="Rangel Shaw D."/>
            <person name="Berben T."/>
            <person name="In 'T Zandt M."/>
            <person name="Frank J."/>
            <person name="Reimann J."/>
            <person name="Jetten M.S.M."/>
            <person name="Welte C.U."/>
        </authorList>
    </citation>
    <scope>NUCLEOTIDE SEQUENCE [LARGE SCALE GENOMIC DNA]</scope>
    <source>
        <strain evidence="1">SB12</strain>
    </source>
</reference>
<evidence type="ECO:0000313" key="2">
    <source>
        <dbReference type="Proteomes" id="UP000460298"/>
    </source>
</evidence>
<accession>A0A833GY31</accession>
<dbReference type="AlphaFoldDB" id="A0A833GY31"/>
<dbReference type="Proteomes" id="UP000460298">
    <property type="component" value="Unassembled WGS sequence"/>
</dbReference>
<comment type="caution">
    <text evidence="1">The sequence shown here is derived from an EMBL/GenBank/DDBJ whole genome shotgun (WGS) entry which is preliminary data.</text>
</comment>
<gene>
    <name evidence="1" type="ORF">F9K24_19790</name>
</gene>